<dbReference type="PANTHER" id="PTHR31635:SF196">
    <property type="entry name" value="REVERSE TRANSCRIPTASE DOMAIN-CONTAINING PROTEIN-RELATED"/>
    <property type="match status" value="1"/>
</dbReference>
<feature type="signal peptide" evidence="2">
    <location>
        <begin position="1"/>
        <end position="24"/>
    </location>
</feature>
<feature type="chain" id="PRO_5039910910" description="Reverse transcriptase domain-containing protein" evidence="2">
    <location>
        <begin position="25"/>
        <end position="1205"/>
    </location>
</feature>
<feature type="domain" description="Reverse transcriptase" evidence="3">
    <location>
        <begin position="527"/>
        <end position="797"/>
    </location>
</feature>
<reference evidence="4" key="1">
    <citation type="submission" date="2025-08" db="UniProtKB">
        <authorList>
            <consortium name="Ensembl"/>
        </authorList>
    </citation>
    <scope>IDENTIFICATION</scope>
</reference>
<reference evidence="4" key="2">
    <citation type="submission" date="2025-09" db="UniProtKB">
        <authorList>
            <consortium name="Ensembl"/>
        </authorList>
    </citation>
    <scope>IDENTIFICATION</scope>
</reference>
<dbReference type="AlphaFoldDB" id="A0A9J8CU41"/>
<dbReference type="Gene3D" id="3.60.10.10">
    <property type="entry name" value="Endonuclease/exonuclease/phosphatase"/>
    <property type="match status" value="1"/>
</dbReference>
<dbReference type="InterPro" id="IPR036691">
    <property type="entry name" value="Endo/exonu/phosph_ase_sf"/>
</dbReference>
<evidence type="ECO:0000259" key="3">
    <source>
        <dbReference type="PROSITE" id="PS50878"/>
    </source>
</evidence>
<dbReference type="InterPro" id="IPR043502">
    <property type="entry name" value="DNA/RNA_pol_sf"/>
</dbReference>
<proteinExistence type="predicted"/>
<organism evidence="4 5">
    <name type="scientific">Cyprinus carpio carpio</name>
    <dbReference type="NCBI Taxonomy" id="630221"/>
    <lineage>
        <taxon>Eukaryota</taxon>
        <taxon>Metazoa</taxon>
        <taxon>Chordata</taxon>
        <taxon>Craniata</taxon>
        <taxon>Vertebrata</taxon>
        <taxon>Euteleostomi</taxon>
        <taxon>Actinopterygii</taxon>
        <taxon>Neopterygii</taxon>
        <taxon>Teleostei</taxon>
        <taxon>Ostariophysi</taxon>
        <taxon>Cypriniformes</taxon>
        <taxon>Cyprinidae</taxon>
        <taxon>Cyprininae</taxon>
        <taxon>Cyprinus</taxon>
    </lineage>
</organism>
<sequence length="1205" mass="136854">MMVNFLLYFSFLCALFSGLFKLQAQYNSSSNMCEVKLGSLNINGAREDVKRAALFNLFKVRKCNVVFLQETHSSVENETEWKKEWDGEVHLSHKSNNSGGVGILFSKDFTPISSVTEEIIKDRLLKLHAVFENVKFIFINVYAPTVGTERVLFLNTLDNVIRNCSDDCYMILGGDFNCTAACADRNLIEPHGASKKCLINLIESNSLCDVWRFFHPSQHQYTWAHAKDNSLSLARLDRFYCFKHQMNVLRNCSIHPVGISDHSLVQCSIFIKDVKCNSAFWHFNVALLDYISFRDTFKFFWDGFKNTKSEYVSLQQWWDIGKSKIKQLCLQYTLNVTKDMTRSMKALENEIAELQELADSTGEKEHFTSLKRKKTTLSNLLGFSAQGALVRSRFQNVVKMDAPSHFFFALERKNGQRRLIHSLRNNNGQLLHESAEIRKCAVDFFEKLFKKESQDIQEEAQGFYEGLPQVSEETNMELGGPISEAEIYAALQSLESGKSPGIDGIPVDFYKVFWNEIGKDLLLVLMDSLEKGFLPLSCRRAILTLLPKKGDLQEIKNWRPVALLSTDYKLLSKILAMRLKKAMEQTIHVDQTYCIPNRLISDNIILIRDVVDFSSFLGCELGLISIDQEKAFDRVEHQYLWQTLEAFGFSPGFIAMIQVLYRDIESLLKINGGLSAPFKVQRGIRQGCSLSGMLYSLAIEPFLHKLRRLLSGVFLPGCNSVFKLSAYADDVVIFVKNQDDINVLVECINDFSVLSSAKVNWGKSEAISFGVELVKKTVLPNGLSWVKGGFKYLGVFLGDHSFVCKNWDNVLEKIEGRLKKWKWILPHMSFRGRVLVINNLVSSMLWHRLMCVDPPAQLLAKIQAVLVNFFWDHLHWVPQCLLFLPKEEGGQGLVHLAGRGATFRLQFIQRLLFGPENLVWRPLAHTILSQSGNLGLAQSLFLMDLKTRKLCNLPKFYQGVFTVWGMFQKLRASSDSLFWLLKEPVLYGTRFNIELLAGPFKTNFFIETISTLLAVERFLSCVNSYVVFKSVFECETLSTFRAGERLLSSVNSNVPVKASLLSKTFSTLRAFVRLLTGVNPHVPLKDSFFIETLSTLLAGEKPLSCVNPQVDFKVSMIIETLSTLMAEVRFLSCVNSYVDFKVSMIIETLSTLLAAVRLFSGVNTHVDLKFSLLIKTLSTLLAGEMTSSSSIFRSFLCQILCRVNL</sequence>
<dbReference type="GeneTree" id="ENSGT00940000163737"/>
<evidence type="ECO:0000256" key="2">
    <source>
        <dbReference type="SAM" id="SignalP"/>
    </source>
</evidence>
<accession>A0A9J8CU41</accession>
<evidence type="ECO:0000313" key="5">
    <source>
        <dbReference type="Proteomes" id="UP001108240"/>
    </source>
</evidence>
<dbReference type="SUPFAM" id="SSF56672">
    <property type="entry name" value="DNA/RNA polymerases"/>
    <property type="match status" value="1"/>
</dbReference>
<dbReference type="GO" id="GO:0003824">
    <property type="term" value="F:catalytic activity"/>
    <property type="evidence" value="ECO:0007669"/>
    <property type="project" value="InterPro"/>
</dbReference>
<dbReference type="Ensembl" id="ENSCCRT00000119365.1">
    <property type="protein sequence ID" value="ENSCCRP00000173138.1"/>
    <property type="gene ID" value="ENSCCRG00000062407.1"/>
</dbReference>
<protein>
    <recommendedName>
        <fullName evidence="3">Reverse transcriptase domain-containing protein</fullName>
    </recommendedName>
</protein>
<keyword evidence="5" id="KW-1185">Reference proteome</keyword>
<keyword evidence="1" id="KW-0175">Coiled coil</keyword>
<dbReference type="OMA" id="RIYCFKH"/>
<evidence type="ECO:0000256" key="1">
    <source>
        <dbReference type="SAM" id="Coils"/>
    </source>
</evidence>
<dbReference type="InterPro" id="IPR005135">
    <property type="entry name" value="Endo/exonuclease/phosphatase"/>
</dbReference>
<dbReference type="Pfam" id="PF03372">
    <property type="entry name" value="Exo_endo_phos"/>
    <property type="match status" value="1"/>
</dbReference>
<dbReference type="CDD" id="cd09076">
    <property type="entry name" value="L1-EN"/>
    <property type="match status" value="1"/>
</dbReference>
<evidence type="ECO:0000313" key="4">
    <source>
        <dbReference type="Ensembl" id="ENSCCRP00000173138.1"/>
    </source>
</evidence>
<dbReference type="Proteomes" id="UP001108240">
    <property type="component" value="Unplaced"/>
</dbReference>
<keyword evidence="2" id="KW-0732">Signal</keyword>
<dbReference type="InterPro" id="IPR000477">
    <property type="entry name" value="RT_dom"/>
</dbReference>
<name>A0A9J8CU41_CYPCA</name>
<dbReference type="CDD" id="cd01650">
    <property type="entry name" value="RT_nLTR_like"/>
    <property type="match status" value="1"/>
</dbReference>
<feature type="coiled-coil region" evidence="1">
    <location>
        <begin position="337"/>
        <end position="364"/>
    </location>
</feature>
<dbReference type="PROSITE" id="PS50878">
    <property type="entry name" value="RT_POL"/>
    <property type="match status" value="1"/>
</dbReference>
<dbReference type="PANTHER" id="PTHR31635">
    <property type="entry name" value="REVERSE TRANSCRIPTASE DOMAIN-CONTAINING PROTEIN-RELATED"/>
    <property type="match status" value="1"/>
</dbReference>
<dbReference type="Pfam" id="PF00078">
    <property type="entry name" value="RVT_1"/>
    <property type="match status" value="1"/>
</dbReference>
<dbReference type="SUPFAM" id="SSF56219">
    <property type="entry name" value="DNase I-like"/>
    <property type="match status" value="1"/>
</dbReference>